<dbReference type="AlphaFoldDB" id="A0A918KIV8"/>
<gene>
    <name evidence="2" type="ORF">GCM10007392_33050</name>
</gene>
<evidence type="ECO:0000256" key="1">
    <source>
        <dbReference type="SAM" id="Phobius"/>
    </source>
</evidence>
<dbReference type="InterPro" id="IPR018770">
    <property type="entry name" value="ChloroindolylP_hydrolase"/>
</dbReference>
<accession>A0A918KIV8</accession>
<keyword evidence="1" id="KW-1133">Transmembrane helix</keyword>
<dbReference type="EMBL" id="BMXR01000008">
    <property type="protein sequence ID" value="GGX62538.1"/>
    <property type="molecule type" value="Genomic_DNA"/>
</dbReference>
<keyword evidence="1" id="KW-0472">Membrane</keyword>
<reference evidence="2" key="1">
    <citation type="journal article" date="2014" name="Int. J. Syst. Evol. Microbiol.">
        <title>Complete genome sequence of Corynebacterium casei LMG S-19264T (=DSM 44701T), isolated from a smear-ripened cheese.</title>
        <authorList>
            <consortium name="US DOE Joint Genome Institute (JGI-PGF)"/>
            <person name="Walter F."/>
            <person name="Albersmeier A."/>
            <person name="Kalinowski J."/>
            <person name="Ruckert C."/>
        </authorList>
    </citation>
    <scope>NUCLEOTIDE SEQUENCE</scope>
    <source>
        <strain evidence="2">KCTC 22169</strain>
    </source>
</reference>
<reference evidence="2" key="2">
    <citation type="submission" date="2020-09" db="EMBL/GenBank/DDBJ databases">
        <authorList>
            <person name="Sun Q."/>
            <person name="Kim S."/>
        </authorList>
    </citation>
    <scope>NUCLEOTIDE SEQUENCE</scope>
    <source>
        <strain evidence="2">KCTC 22169</strain>
    </source>
</reference>
<evidence type="ECO:0000313" key="3">
    <source>
        <dbReference type="Proteomes" id="UP000626148"/>
    </source>
</evidence>
<comment type="caution">
    <text evidence="2">The sequence shown here is derived from an EMBL/GenBank/DDBJ whole genome shotgun (WGS) entry which is preliminary data.</text>
</comment>
<feature type="transmembrane region" description="Helical" evidence="1">
    <location>
        <begin position="18"/>
        <end position="35"/>
    </location>
</feature>
<name>A0A918KIV8_9GAMM</name>
<proteinExistence type="predicted"/>
<sequence>MILDQADTFGLSVLQRSLVAGVAGSVVLVLVQTQLTLPAPSVLYAFGLGVLTFAGVSLALPRKKHLTERLLDMDGIGHGDATRLAGFIEECRDYTAQLEQLHAQHDGVIHETVTDIIDWSNKIIQGIIDDPRDLTRSRTFRIYLKAAVEILEKVTDLEQKGADQAAVQDIRQRCETVLQQIRTAFEKQYEKNLANDVLSVDVDLDVLTKALKREGL</sequence>
<keyword evidence="1" id="KW-0812">Transmembrane</keyword>
<dbReference type="Proteomes" id="UP000626148">
    <property type="component" value="Unassembled WGS sequence"/>
</dbReference>
<dbReference type="Pfam" id="PF10112">
    <property type="entry name" value="Halogen_Hydrol"/>
    <property type="match status" value="1"/>
</dbReference>
<evidence type="ECO:0000313" key="2">
    <source>
        <dbReference type="EMBL" id="GGX62538.1"/>
    </source>
</evidence>
<organism evidence="2 3">
    <name type="scientific">Saccharospirillum salsuginis</name>
    <dbReference type="NCBI Taxonomy" id="418750"/>
    <lineage>
        <taxon>Bacteria</taxon>
        <taxon>Pseudomonadati</taxon>
        <taxon>Pseudomonadota</taxon>
        <taxon>Gammaproteobacteria</taxon>
        <taxon>Oceanospirillales</taxon>
        <taxon>Saccharospirillaceae</taxon>
        <taxon>Saccharospirillum</taxon>
    </lineage>
</organism>
<feature type="transmembrane region" description="Helical" evidence="1">
    <location>
        <begin position="41"/>
        <end position="60"/>
    </location>
</feature>
<protein>
    <recommendedName>
        <fullName evidence="4">5-bromo-4-chloroindolyl phosphate hydrolysis protein</fullName>
    </recommendedName>
</protein>
<evidence type="ECO:0008006" key="4">
    <source>
        <dbReference type="Google" id="ProtNLM"/>
    </source>
</evidence>
<dbReference type="RefSeq" id="WP_189610690.1">
    <property type="nucleotide sequence ID" value="NZ_BMXR01000008.1"/>
</dbReference>
<keyword evidence="3" id="KW-1185">Reference proteome</keyword>